<sequence length="72" mass="7252">MHHDGRLCPTLAELVLREGEESLGLPFPCAVIATLAGAGALLVVAGFALLLDCSNSNAGLTTGMSLVAVSTD</sequence>
<proteinExistence type="predicted"/>
<organism evidence="2 3">
    <name type="scientific">Agrobacterium tomkonis CFBP 6623</name>
    <dbReference type="NCBI Taxonomy" id="1183432"/>
    <lineage>
        <taxon>Bacteria</taxon>
        <taxon>Pseudomonadati</taxon>
        <taxon>Pseudomonadota</taxon>
        <taxon>Alphaproteobacteria</taxon>
        <taxon>Hyphomicrobiales</taxon>
        <taxon>Rhizobiaceae</taxon>
        <taxon>Rhizobium/Agrobacterium group</taxon>
        <taxon>Agrobacterium</taxon>
        <taxon>Agrobacterium tumefaciens complex</taxon>
    </lineage>
</organism>
<dbReference type="Proteomes" id="UP000191988">
    <property type="component" value="Unassembled WGS sequence"/>
</dbReference>
<reference evidence="3" key="1">
    <citation type="submission" date="2016-01" db="EMBL/GenBank/DDBJ databases">
        <authorList>
            <person name="Regsiter A."/>
            <person name="william w."/>
        </authorList>
    </citation>
    <scope>NUCLEOTIDE SEQUENCE [LARGE SCALE GENOMIC DNA]</scope>
    <source>
        <strain evidence="3">CFBP 6623</strain>
    </source>
</reference>
<gene>
    <name evidence="2" type="ORF">AGR3A_Cc170149</name>
</gene>
<dbReference type="AlphaFoldDB" id="A0A1S7NVN2"/>
<dbReference type="EMBL" id="FBWK01000009">
    <property type="protein sequence ID" value="CUX12211.1"/>
    <property type="molecule type" value="Genomic_DNA"/>
</dbReference>
<keyword evidence="1" id="KW-0812">Transmembrane</keyword>
<evidence type="ECO:0000256" key="1">
    <source>
        <dbReference type="SAM" id="Phobius"/>
    </source>
</evidence>
<dbReference type="STRING" id="1183432.AGR3A_Cc170149"/>
<keyword evidence="1" id="KW-0472">Membrane</keyword>
<evidence type="ECO:0000313" key="2">
    <source>
        <dbReference type="EMBL" id="CUX12211.1"/>
    </source>
</evidence>
<keyword evidence="1" id="KW-1133">Transmembrane helix</keyword>
<feature type="transmembrane region" description="Helical" evidence="1">
    <location>
        <begin position="25"/>
        <end position="51"/>
    </location>
</feature>
<keyword evidence="3" id="KW-1185">Reference proteome</keyword>
<accession>A0A1S7NVN2</accession>
<name>A0A1S7NVN2_9HYPH</name>
<evidence type="ECO:0000313" key="3">
    <source>
        <dbReference type="Proteomes" id="UP000191988"/>
    </source>
</evidence>
<protein>
    <submittedName>
        <fullName evidence="2">Uncharacterized protein</fullName>
    </submittedName>
</protein>